<dbReference type="PROSITE" id="PS51724">
    <property type="entry name" value="SPOR"/>
    <property type="match status" value="1"/>
</dbReference>
<dbReference type="Proteomes" id="UP001225646">
    <property type="component" value="Unassembled WGS sequence"/>
</dbReference>
<evidence type="ECO:0000313" key="4">
    <source>
        <dbReference type="Proteomes" id="UP001225646"/>
    </source>
</evidence>
<protein>
    <recommendedName>
        <fullName evidence="2">SPOR domain-containing protein</fullName>
    </recommendedName>
</protein>
<evidence type="ECO:0000313" key="3">
    <source>
        <dbReference type="EMBL" id="MDQ0161182.1"/>
    </source>
</evidence>
<sequence>MDEPTSRKIVIKFNCKNQEISHDDKKESLDSDLKVSSWEEKVKMEKEVAATSEKKSEEDEEFPWVLPEDPKVVILRKAEKMKKIKKLTTSYSFSAGSPSLKKNILTIILAIIVGIGFGTFALHLLSKDTAKSNHIVLEESENEKTIQNNQAVNIEESSLTIPIYIIQVGKYSNRSGAEAVASEIKKKGYPSVIIEADGAFFVFSGLAHTKEQIKALKHIFLKENIETYDKEISIKLSAKNADETKRMIEKLIAYSASMMTGIQSFPQQDREKLNETAKQMENLDSSLVSAAEMISTNSPTREQLWEVQQLLLQFFIENGKIQ</sequence>
<accession>A0ABT9VJN4</accession>
<evidence type="ECO:0000256" key="1">
    <source>
        <dbReference type="SAM" id="Phobius"/>
    </source>
</evidence>
<dbReference type="EMBL" id="JAUSTR010000001">
    <property type="protein sequence ID" value="MDQ0161182.1"/>
    <property type="molecule type" value="Genomic_DNA"/>
</dbReference>
<keyword evidence="1" id="KW-0472">Membrane</keyword>
<keyword evidence="1" id="KW-0812">Transmembrane</keyword>
<proteinExistence type="predicted"/>
<dbReference type="SUPFAM" id="SSF110997">
    <property type="entry name" value="Sporulation related repeat"/>
    <property type="match status" value="1"/>
</dbReference>
<dbReference type="RefSeq" id="WP_419151034.1">
    <property type="nucleotide sequence ID" value="NZ_JAUSTR010000001.1"/>
</dbReference>
<reference evidence="3 4" key="1">
    <citation type="submission" date="2023-07" db="EMBL/GenBank/DDBJ databases">
        <title>Genomic Encyclopedia of Type Strains, Phase IV (KMG-IV): sequencing the most valuable type-strain genomes for metagenomic binning, comparative biology and taxonomic classification.</title>
        <authorList>
            <person name="Goeker M."/>
        </authorList>
    </citation>
    <scope>NUCLEOTIDE SEQUENCE [LARGE SCALE GENOMIC DNA]</scope>
    <source>
        <strain evidence="3 4">DSM 19092</strain>
    </source>
</reference>
<comment type="caution">
    <text evidence="3">The sequence shown here is derived from an EMBL/GenBank/DDBJ whole genome shotgun (WGS) entry which is preliminary data.</text>
</comment>
<dbReference type="InterPro" id="IPR007730">
    <property type="entry name" value="SPOR-like_dom"/>
</dbReference>
<dbReference type="Gene3D" id="3.30.70.1070">
    <property type="entry name" value="Sporulation related repeat"/>
    <property type="match status" value="1"/>
</dbReference>
<keyword evidence="4" id="KW-1185">Reference proteome</keyword>
<keyword evidence="1" id="KW-1133">Transmembrane helix</keyword>
<evidence type="ECO:0000259" key="2">
    <source>
        <dbReference type="PROSITE" id="PS51724"/>
    </source>
</evidence>
<dbReference type="Pfam" id="PF05036">
    <property type="entry name" value="SPOR"/>
    <property type="match status" value="1"/>
</dbReference>
<dbReference type="InterPro" id="IPR036680">
    <property type="entry name" value="SPOR-like_sf"/>
</dbReference>
<gene>
    <name evidence="3" type="ORF">J2S06_000252</name>
</gene>
<organism evidence="3 4">
    <name type="scientific">Aeribacillus alveayuensis</name>
    <dbReference type="NCBI Taxonomy" id="279215"/>
    <lineage>
        <taxon>Bacteria</taxon>
        <taxon>Bacillati</taxon>
        <taxon>Bacillota</taxon>
        <taxon>Bacilli</taxon>
        <taxon>Bacillales</taxon>
        <taxon>Bacillaceae</taxon>
        <taxon>Aeribacillus</taxon>
    </lineage>
</organism>
<feature type="domain" description="SPOR" evidence="2">
    <location>
        <begin position="158"/>
        <end position="236"/>
    </location>
</feature>
<name>A0ABT9VJN4_9BACI</name>
<feature type="transmembrane region" description="Helical" evidence="1">
    <location>
        <begin position="104"/>
        <end position="125"/>
    </location>
</feature>